<dbReference type="Pfam" id="PF02223">
    <property type="entry name" value="Thymidylate_kin"/>
    <property type="match status" value="1"/>
</dbReference>
<evidence type="ECO:0000256" key="7">
    <source>
        <dbReference type="ARBA" id="ARBA00022777"/>
    </source>
</evidence>
<dbReference type="GO" id="GO:0006233">
    <property type="term" value="P:dTDP biosynthetic process"/>
    <property type="evidence" value="ECO:0007669"/>
    <property type="project" value="InterPro"/>
</dbReference>
<dbReference type="InterPro" id="IPR027417">
    <property type="entry name" value="P-loop_NTPase"/>
</dbReference>
<dbReference type="CDD" id="cd01672">
    <property type="entry name" value="TMPK"/>
    <property type="match status" value="1"/>
</dbReference>
<keyword evidence="4 10" id="KW-0808">Transferase</keyword>
<keyword evidence="8 10" id="KW-0067">ATP-binding</keyword>
<evidence type="ECO:0000256" key="6">
    <source>
        <dbReference type="ARBA" id="ARBA00022741"/>
    </source>
</evidence>
<protein>
    <recommendedName>
        <fullName evidence="3 10">Thymidylate kinase</fullName>
        <ecNumber evidence="2 10">2.7.4.9</ecNumber>
    </recommendedName>
    <alternativeName>
        <fullName evidence="10">dTMP kinase</fullName>
    </alternativeName>
</protein>
<dbReference type="GO" id="GO:0005737">
    <property type="term" value="C:cytoplasm"/>
    <property type="evidence" value="ECO:0007669"/>
    <property type="project" value="TreeGrafter"/>
</dbReference>
<evidence type="ECO:0000256" key="9">
    <source>
        <dbReference type="ARBA" id="ARBA00048743"/>
    </source>
</evidence>
<keyword evidence="6 10" id="KW-0547">Nucleotide-binding</keyword>
<dbReference type="AlphaFoldDB" id="A0A2T0RLI0"/>
<keyword evidence="7 10" id="KW-0418">Kinase</keyword>
<dbReference type="Gene3D" id="3.40.50.300">
    <property type="entry name" value="P-loop containing nucleotide triphosphate hydrolases"/>
    <property type="match status" value="1"/>
</dbReference>
<comment type="caution">
    <text evidence="10">Lacks conserved residue(s) required for the propagation of feature annotation.</text>
</comment>
<evidence type="ECO:0000313" key="13">
    <source>
        <dbReference type="Proteomes" id="UP000239209"/>
    </source>
</evidence>
<keyword evidence="13" id="KW-1185">Reference proteome</keyword>
<dbReference type="InterPro" id="IPR018094">
    <property type="entry name" value="Thymidylate_kinase"/>
</dbReference>
<evidence type="ECO:0000256" key="2">
    <source>
        <dbReference type="ARBA" id="ARBA00012980"/>
    </source>
</evidence>
<dbReference type="SUPFAM" id="SSF52540">
    <property type="entry name" value="P-loop containing nucleoside triphosphate hydrolases"/>
    <property type="match status" value="1"/>
</dbReference>
<dbReference type="HAMAP" id="MF_00165">
    <property type="entry name" value="Thymidylate_kinase"/>
    <property type="match status" value="1"/>
</dbReference>
<dbReference type="PANTHER" id="PTHR10344">
    <property type="entry name" value="THYMIDYLATE KINASE"/>
    <property type="match status" value="1"/>
</dbReference>
<evidence type="ECO:0000256" key="5">
    <source>
        <dbReference type="ARBA" id="ARBA00022727"/>
    </source>
</evidence>
<dbReference type="GO" id="GO:0006235">
    <property type="term" value="P:dTTP biosynthetic process"/>
    <property type="evidence" value="ECO:0007669"/>
    <property type="project" value="UniProtKB-UniRule"/>
</dbReference>
<gene>
    <name evidence="10" type="primary">tmk</name>
    <name evidence="12" type="ORF">CLV70_11847</name>
</gene>
<sequence>MAFGFGMFITLDGQSGAGKSTTARLVCDQLRERGHEPLLTCTPSSTGIGELARRGTFDFRGNELALLVAADRYHHERTVIRPAVADGAIVVCDRYVASSMVFDLADGVRSELRRAVYSQLPAADLTIILCGEPALCAQRAARRGHYSRFHSADVAANERERNAFLTAADDLRRQGRRVLTYDVGSHPAEAVARRLADVILDRATDAA</sequence>
<dbReference type="GO" id="GO:0005524">
    <property type="term" value="F:ATP binding"/>
    <property type="evidence" value="ECO:0007669"/>
    <property type="project" value="UniProtKB-UniRule"/>
</dbReference>
<comment type="similarity">
    <text evidence="1 10">Belongs to the thymidylate kinase family.</text>
</comment>
<dbReference type="EMBL" id="PVZG01000018">
    <property type="protein sequence ID" value="PRY21982.1"/>
    <property type="molecule type" value="Genomic_DNA"/>
</dbReference>
<evidence type="ECO:0000256" key="10">
    <source>
        <dbReference type="HAMAP-Rule" id="MF_00165"/>
    </source>
</evidence>
<evidence type="ECO:0000313" key="12">
    <source>
        <dbReference type="EMBL" id="PRY21982.1"/>
    </source>
</evidence>
<dbReference type="EC" id="2.7.4.9" evidence="2 10"/>
<dbReference type="GO" id="GO:0006227">
    <property type="term" value="P:dUDP biosynthetic process"/>
    <property type="evidence" value="ECO:0007669"/>
    <property type="project" value="TreeGrafter"/>
</dbReference>
<dbReference type="Proteomes" id="UP000239209">
    <property type="component" value="Unassembled WGS sequence"/>
</dbReference>
<evidence type="ECO:0000256" key="1">
    <source>
        <dbReference type="ARBA" id="ARBA00009776"/>
    </source>
</evidence>
<comment type="caution">
    <text evidence="12">The sequence shown here is derived from an EMBL/GenBank/DDBJ whole genome shotgun (WGS) entry which is preliminary data.</text>
</comment>
<comment type="function">
    <text evidence="10">Phosphorylation of dTMP to form dTDP in both de novo and salvage pathways of dTTP synthesis.</text>
</comment>
<dbReference type="OrthoDB" id="4549048at2"/>
<name>A0A2T0RLI0_9ACTN</name>
<proteinExistence type="inferred from homology"/>
<dbReference type="InterPro" id="IPR039430">
    <property type="entry name" value="Thymidylate_kin-like_dom"/>
</dbReference>
<evidence type="ECO:0000259" key="11">
    <source>
        <dbReference type="Pfam" id="PF02223"/>
    </source>
</evidence>
<organism evidence="12 13">
    <name type="scientific">Pseudosporangium ferrugineum</name>
    <dbReference type="NCBI Taxonomy" id="439699"/>
    <lineage>
        <taxon>Bacteria</taxon>
        <taxon>Bacillati</taxon>
        <taxon>Actinomycetota</taxon>
        <taxon>Actinomycetes</taxon>
        <taxon>Micromonosporales</taxon>
        <taxon>Micromonosporaceae</taxon>
        <taxon>Pseudosporangium</taxon>
    </lineage>
</organism>
<dbReference type="NCBIfam" id="TIGR00041">
    <property type="entry name" value="DTMP_kinase"/>
    <property type="match status" value="1"/>
</dbReference>
<comment type="catalytic activity">
    <reaction evidence="9 10">
        <text>dTMP + ATP = dTDP + ADP</text>
        <dbReference type="Rhea" id="RHEA:13517"/>
        <dbReference type="ChEBI" id="CHEBI:30616"/>
        <dbReference type="ChEBI" id="CHEBI:58369"/>
        <dbReference type="ChEBI" id="CHEBI:63528"/>
        <dbReference type="ChEBI" id="CHEBI:456216"/>
        <dbReference type="EC" id="2.7.4.9"/>
    </reaction>
</comment>
<evidence type="ECO:0000256" key="3">
    <source>
        <dbReference type="ARBA" id="ARBA00017144"/>
    </source>
</evidence>
<evidence type="ECO:0000256" key="8">
    <source>
        <dbReference type="ARBA" id="ARBA00022840"/>
    </source>
</evidence>
<evidence type="ECO:0000256" key="4">
    <source>
        <dbReference type="ARBA" id="ARBA00022679"/>
    </source>
</evidence>
<dbReference type="PANTHER" id="PTHR10344:SF4">
    <property type="entry name" value="UMP-CMP KINASE 2, MITOCHONDRIAL"/>
    <property type="match status" value="1"/>
</dbReference>
<accession>A0A2T0RLI0</accession>
<reference evidence="12 13" key="1">
    <citation type="submission" date="2018-03" db="EMBL/GenBank/DDBJ databases">
        <title>Genomic Encyclopedia of Archaeal and Bacterial Type Strains, Phase II (KMG-II): from individual species to whole genera.</title>
        <authorList>
            <person name="Goeker M."/>
        </authorList>
    </citation>
    <scope>NUCLEOTIDE SEQUENCE [LARGE SCALE GENOMIC DNA]</scope>
    <source>
        <strain evidence="12 13">DSM 45348</strain>
    </source>
</reference>
<feature type="domain" description="Thymidylate kinase-like" evidence="11">
    <location>
        <begin position="11"/>
        <end position="161"/>
    </location>
</feature>
<keyword evidence="5 10" id="KW-0545">Nucleotide biosynthesis</keyword>
<dbReference type="RefSeq" id="WP_106130113.1">
    <property type="nucleotide sequence ID" value="NZ_PVZG01000018.1"/>
</dbReference>
<dbReference type="GO" id="GO:0004798">
    <property type="term" value="F:dTMP kinase activity"/>
    <property type="evidence" value="ECO:0007669"/>
    <property type="project" value="UniProtKB-UniRule"/>
</dbReference>